<feature type="domain" description="PPM-type phosphatase" evidence="1">
    <location>
        <begin position="119"/>
        <end position="355"/>
    </location>
</feature>
<protein>
    <submittedName>
        <fullName evidence="3">PPM-type phosphatase domain-containing protein</fullName>
    </submittedName>
</protein>
<dbReference type="InterPro" id="IPR001611">
    <property type="entry name" value="Leu-rich_rpt"/>
</dbReference>
<dbReference type="PROSITE" id="PS51746">
    <property type="entry name" value="PPM_2"/>
    <property type="match status" value="1"/>
</dbReference>
<dbReference type="Proteomes" id="UP000887565">
    <property type="component" value="Unplaced"/>
</dbReference>
<dbReference type="CDD" id="cd00143">
    <property type="entry name" value="PP2Cc"/>
    <property type="match status" value="1"/>
</dbReference>
<evidence type="ECO:0000259" key="1">
    <source>
        <dbReference type="PROSITE" id="PS51746"/>
    </source>
</evidence>
<dbReference type="SUPFAM" id="SSF81606">
    <property type="entry name" value="PP2C-like"/>
    <property type="match status" value="1"/>
</dbReference>
<dbReference type="SMART" id="SM00332">
    <property type="entry name" value="PP2Cc"/>
    <property type="match status" value="1"/>
</dbReference>
<name>A0A915JE45_ROMCU</name>
<dbReference type="AlphaFoldDB" id="A0A915JE45"/>
<dbReference type="InterPro" id="IPR036457">
    <property type="entry name" value="PPM-type-like_dom_sf"/>
</dbReference>
<organism evidence="2 3">
    <name type="scientific">Romanomermis culicivorax</name>
    <name type="common">Nematode worm</name>
    <dbReference type="NCBI Taxonomy" id="13658"/>
    <lineage>
        <taxon>Eukaryota</taxon>
        <taxon>Metazoa</taxon>
        <taxon>Ecdysozoa</taxon>
        <taxon>Nematoda</taxon>
        <taxon>Enoplea</taxon>
        <taxon>Dorylaimia</taxon>
        <taxon>Mermithida</taxon>
        <taxon>Mermithoidea</taxon>
        <taxon>Mermithidae</taxon>
        <taxon>Romanomermis</taxon>
    </lineage>
</organism>
<evidence type="ECO:0000313" key="3">
    <source>
        <dbReference type="WBParaSite" id="nRc.2.0.1.t23866-RA"/>
    </source>
</evidence>
<dbReference type="Pfam" id="PF00481">
    <property type="entry name" value="PP2C"/>
    <property type="match status" value="1"/>
</dbReference>
<dbReference type="PROSITE" id="PS51450">
    <property type="entry name" value="LRR"/>
    <property type="match status" value="1"/>
</dbReference>
<dbReference type="WBParaSite" id="nRc.2.0.1.t23866-RA">
    <property type="protein sequence ID" value="nRc.2.0.1.t23866-RA"/>
    <property type="gene ID" value="nRc.2.0.1.g23866"/>
</dbReference>
<dbReference type="GO" id="GO:0004722">
    <property type="term" value="F:protein serine/threonine phosphatase activity"/>
    <property type="evidence" value="ECO:0007669"/>
    <property type="project" value="InterPro"/>
</dbReference>
<dbReference type="InterPro" id="IPR015655">
    <property type="entry name" value="PP2C"/>
</dbReference>
<proteinExistence type="predicted"/>
<keyword evidence="2" id="KW-1185">Reference proteome</keyword>
<dbReference type="Gene3D" id="3.60.40.10">
    <property type="entry name" value="PPM-type phosphatase domain"/>
    <property type="match status" value="1"/>
</dbReference>
<reference evidence="3" key="1">
    <citation type="submission" date="2022-11" db="UniProtKB">
        <authorList>
            <consortium name="WormBaseParasite"/>
        </authorList>
    </citation>
    <scope>IDENTIFICATION</scope>
</reference>
<evidence type="ECO:0000313" key="2">
    <source>
        <dbReference type="Proteomes" id="UP000887565"/>
    </source>
</evidence>
<sequence>MDLNKVQQLYLSCNGFDDLIFNVIDGYRRLSILDLSYNRITSIDETSVLDVSTNHLRMQNIGFCLAPNLKHLDISCNENLIFDSKCMHNENRKLIAVVDVKTTPGDGVKYSHGSTSRWKIGFSETFGERNKLCIRRIASSMDNQTVIGLVDGGLNCEIPLILERFFVNHLRHSIDQQLKYAIMLAHLNLGAKGQKLGASCSLCRISVKSNYKIQVEIAAVGNIEIVLCRNGRAVVLTKKCLLNQWLEEYSRIRKERKIITEENEIDGITNCTRLIGCYFLNPAVIPDPCINIFDVNDDDEFFIIASKGIWQALSHEEAIRRIRFVSNPILAAKHLQDVAQSYGYKQNLSVIVVRLCHVQTGLSTKPRNVPKSLVHLSASDSLLHADDN</sequence>
<dbReference type="InterPro" id="IPR001932">
    <property type="entry name" value="PPM-type_phosphatase-like_dom"/>
</dbReference>
<accession>A0A915JE45</accession>
<dbReference type="InterPro" id="IPR032675">
    <property type="entry name" value="LRR_dom_sf"/>
</dbReference>
<dbReference type="Gene3D" id="3.80.10.10">
    <property type="entry name" value="Ribonuclease Inhibitor"/>
    <property type="match status" value="1"/>
</dbReference>
<dbReference type="SUPFAM" id="SSF52058">
    <property type="entry name" value="L domain-like"/>
    <property type="match status" value="1"/>
</dbReference>
<dbReference type="PANTHER" id="PTHR47992">
    <property type="entry name" value="PROTEIN PHOSPHATASE"/>
    <property type="match status" value="1"/>
</dbReference>